<name>A0A2I2GE35_9EURO</name>
<feature type="compositionally biased region" description="Polar residues" evidence="1">
    <location>
        <begin position="187"/>
        <end position="198"/>
    </location>
</feature>
<reference evidence="2 3" key="1">
    <citation type="submission" date="2016-12" db="EMBL/GenBank/DDBJ databases">
        <title>The genomes of Aspergillus section Nigri reveals drivers in fungal speciation.</title>
        <authorList>
            <consortium name="DOE Joint Genome Institute"/>
            <person name="Vesth T.C."/>
            <person name="Nybo J."/>
            <person name="Theobald S."/>
            <person name="Brandl J."/>
            <person name="Frisvad J.C."/>
            <person name="Nielsen K.F."/>
            <person name="Lyhne E.K."/>
            <person name="Kogle M.E."/>
            <person name="Kuo A."/>
            <person name="Riley R."/>
            <person name="Clum A."/>
            <person name="Nolan M."/>
            <person name="Lipzen A."/>
            <person name="Salamov A."/>
            <person name="Henrissat B."/>
            <person name="Wiebenga A."/>
            <person name="De Vries R.P."/>
            <person name="Grigoriev I.V."/>
            <person name="Mortensen U.H."/>
            <person name="Andersen M.R."/>
            <person name="Baker S.E."/>
        </authorList>
    </citation>
    <scope>NUCLEOTIDE SEQUENCE [LARGE SCALE GENOMIC DNA]</scope>
    <source>
        <strain evidence="2 3">IBT 23096</strain>
    </source>
</reference>
<feature type="region of interest" description="Disordered" evidence="1">
    <location>
        <begin position="279"/>
        <end position="303"/>
    </location>
</feature>
<dbReference type="EMBL" id="MSFO01000003">
    <property type="protein sequence ID" value="PLB51087.1"/>
    <property type="molecule type" value="Genomic_DNA"/>
</dbReference>
<dbReference type="AlphaFoldDB" id="A0A2I2GE35"/>
<accession>A0A2I2GE35</accession>
<dbReference type="OrthoDB" id="5296805at2759"/>
<organism evidence="2 3">
    <name type="scientific">Aspergillus steynii IBT 23096</name>
    <dbReference type="NCBI Taxonomy" id="1392250"/>
    <lineage>
        <taxon>Eukaryota</taxon>
        <taxon>Fungi</taxon>
        <taxon>Dikarya</taxon>
        <taxon>Ascomycota</taxon>
        <taxon>Pezizomycotina</taxon>
        <taxon>Eurotiomycetes</taxon>
        <taxon>Eurotiomycetidae</taxon>
        <taxon>Eurotiales</taxon>
        <taxon>Aspergillaceae</taxon>
        <taxon>Aspergillus</taxon>
        <taxon>Aspergillus subgen. Circumdati</taxon>
    </lineage>
</organism>
<dbReference type="GeneID" id="36551802"/>
<dbReference type="VEuPathDB" id="FungiDB:P170DRAFT_355635"/>
<sequence length="303" mass="34760">MSSTRICHHSKKHFESKVDDLVRKYTKISEPGEALRHILQNEDESTLLIQAVRRQIALIRCRSQAPEDDQITMYDKALLVLTRHGKDPGDIGALELYVTEFLGIVPISPASQSKNILSQHVELQAILNRGSARASETESFAVPENRLPRNQQPRQNSSDRRLHSSENTDPNERQLEPYNREVKSVPRRSNTSHSQGVRDQTERILGVFYEARRDYFEALQTDGFASTTTIRFLRDTAENALLYFRQNAMMNHDAVSDLQKIFAIARDKAAELCGGRKRHFDDENKHTHKRSRRAVDSYRPSGH</sequence>
<feature type="region of interest" description="Disordered" evidence="1">
    <location>
        <begin position="137"/>
        <end position="198"/>
    </location>
</feature>
<evidence type="ECO:0000256" key="1">
    <source>
        <dbReference type="SAM" id="MobiDB-lite"/>
    </source>
</evidence>
<keyword evidence="3" id="KW-1185">Reference proteome</keyword>
<feature type="compositionally biased region" description="Basic and acidic residues" evidence="1">
    <location>
        <begin position="157"/>
        <end position="184"/>
    </location>
</feature>
<comment type="caution">
    <text evidence="2">The sequence shown here is derived from an EMBL/GenBank/DDBJ whole genome shotgun (WGS) entry which is preliminary data.</text>
</comment>
<dbReference type="STRING" id="1392250.A0A2I2GE35"/>
<gene>
    <name evidence="2" type="ORF">P170DRAFT_355635</name>
</gene>
<dbReference type="Proteomes" id="UP000234275">
    <property type="component" value="Unassembled WGS sequence"/>
</dbReference>
<evidence type="ECO:0000313" key="2">
    <source>
        <dbReference type="EMBL" id="PLB51087.1"/>
    </source>
</evidence>
<evidence type="ECO:0000313" key="3">
    <source>
        <dbReference type="Proteomes" id="UP000234275"/>
    </source>
</evidence>
<protein>
    <submittedName>
        <fullName evidence="2">Uncharacterized protein</fullName>
    </submittedName>
</protein>
<proteinExistence type="predicted"/>
<dbReference type="RefSeq" id="XP_024706389.1">
    <property type="nucleotide sequence ID" value="XM_024844102.1"/>
</dbReference>